<feature type="disulfide bond" evidence="6">
    <location>
        <begin position="601"/>
        <end position="610"/>
    </location>
</feature>
<dbReference type="Gene3D" id="2.10.25.10">
    <property type="entry name" value="Laminin"/>
    <property type="match status" value="12"/>
</dbReference>
<name>A0ABN7NBX4_TIMPD</name>
<feature type="disulfide bond" evidence="6">
    <location>
        <begin position="563"/>
        <end position="572"/>
    </location>
</feature>
<feature type="disulfide bond" evidence="6">
    <location>
        <begin position="108"/>
        <end position="117"/>
    </location>
</feature>
<dbReference type="PROSITE" id="PS01187">
    <property type="entry name" value="EGF_CA"/>
    <property type="match status" value="5"/>
</dbReference>
<feature type="domain" description="EGF-like" evidence="9">
    <location>
        <begin position="228"/>
        <end position="265"/>
    </location>
</feature>
<dbReference type="SMART" id="SM00181">
    <property type="entry name" value="EGF"/>
    <property type="match status" value="12"/>
</dbReference>
<evidence type="ECO:0000313" key="11">
    <source>
        <dbReference type="Proteomes" id="UP001153148"/>
    </source>
</evidence>
<feature type="domain" description="EGF-like" evidence="9">
    <location>
        <begin position="575"/>
        <end position="611"/>
    </location>
</feature>
<feature type="domain" description="EGF-like" evidence="9">
    <location>
        <begin position="367"/>
        <end position="403"/>
    </location>
</feature>
<feature type="region of interest" description="Disordered" evidence="7">
    <location>
        <begin position="1076"/>
        <end position="1106"/>
    </location>
</feature>
<dbReference type="InterPro" id="IPR013032">
    <property type="entry name" value="EGF-like_CS"/>
</dbReference>
<keyword evidence="8" id="KW-0812">Transmembrane</keyword>
<feature type="domain" description="EGF-like" evidence="9">
    <location>
        <begin position="267"/>
        <end position="303"/>
    </location>
</feature>
<feature type="transmembrane region" description="Helical" evidence="8">
    <location>
        <begin position="887"/>
        <end position="910"/>
    </location>
</feature>
<comment type="caution">
    <text evidence="10">The sequence shown here is derived from an EMBL/GenBank/DDBJ whole genome shotgun (WGS) entry which is preliminary data.</text>
</comment>
<dbReference type="PRINTS" id="PR00010">
    <property type="entry name" value="EGFBLOOD"/>
</dbReference>
<keyword evidence="11" id="KW-1185">Reference proteome</keyword>
<dbReference type="PRINTS" id="PR02059">
    <property type="entry name" value="JAGGEDFAMILY"/>
</dbReference>
<feature type="domain" description="EGF-like" evidence="9">
    <location>
        <begin position="613"/>
        <end position="649"/>
    </location>
</feature>
<feature type="domain" description="EGF-like" evidence="9">
    <location>
        <begin position="498"/>
        <end position="534"/>
    </location>
</feature>
<dbReference type="SMART" id="SM00215">
    <property type="entry name" value="VWC_out"/>
    <property type="match status" value="1"/>
</dbReference>
<dbReference type="PROSITE" id="PS01186">
    <property type="entry name" value="EGF_2"/>
    <property type="match status" value="7"/>
</dbReference>
<feature type="disulfide bond" evidence="6">
    <location>
        <begin position="639"/>
        <end position="648"/>
    </location>
</feature>
<gene>
    <name evidence="10" type="ORF">TPAB3V08_LOCUS376</name>
</gene>
<dbReference type="CDD" id="cd00054">
    <property type="entry name" value="EGF_CA"/>
    <property type="match status" value="12"/>
</dbReference>
<evidence type="ECO:0000256" key="3">
    <source>
        <dbReference type="ARBA" id="ARBA00022737"/>
    </source>
</evidence>
<keyword evidence="4 6" id="KW-1015">Disulfide bond</keyword>
<comment type="caution">
    <text evidence="6">Lacks conserved residue(s) required for the propagation of feature annotation.</text>
</comment>
<dbReference type="Pfam" id="PF00008">
    <property type="entry name" value="EGF"/>
    <property type="match status" value="9"/>
</dbReference>
<feature type="disulfide bond" evidence="6">
    <location>
        <begin position="255"/>
        <end position="264"/>
    </location>
</feature>
<evidence type="ECO:0000256" key="1">
    <source>
        <dbReference type="ARBA" id="ARBA00022536"/>
    </source>
</evidence>
<evidence type="ECO:0000256" key="2">
    <source>
        <dbReference type="ARBA" id="ARBA00022729"/>
    </source>
</evidence>
<evidence type="ECO:0000256" key="7">
    <source>
        <dbReference type="SAM" id="MobiDB-lite"/>
    </source>
</evidence>
<keyword evidence="2" id="KW-0732">Signal</keyword>
<dbReference type="PROSITE" id="PS00010">
    <property type="entry name" value="ASX_HYDROXYL"/>
    <property type="match status" value="11"/>
</dbReference>
<dbReference type="InterPro" id="IPR009030">
    <property type="entry name" value="Growth_fac_rcpt_cys_sf"/>
</dbReference>
<dbReference type="Pfam" id="PF23575">
    <property type="entry name" value="JAG1"/>
    <property type="match status" value="1"/>
</dbReference>
<dbReference type="InterPro" id="IPR000152">
    <property type="entry name" value="EGF-type_Asp/Asn_hydroxyl_site"/>
</dbReference>
<dbReference type="Pfam" id="PF12661">
    <property type="entry name" value="hEGF"/>
    <property type="match status" value="2"/>
</dbReference>
<dbReference type="InterPro" id="IPR001881">
    <property type="entry name" value="EGF-like_Ca-bd_dom"/>
</dbReference>
<evidence type="ECO:0000256" key="6">
    <source>
        <dbReference type="PROSITE-ProRule" id="PRU00076"/>
    </source>
</evidence>
<proteinExistence type="predicted"/>
<keyword evidence="1 6" id="KW-0245">EGF-like domain</keyword>
<feature type="disulfide bond" evidence="6">
    <location>
        <begin position="293"/>
        <end position="302"/>
    </location>
</feature>
<dbReference type="InterPro" id="IPR000742">
    <property type="entry name" value="EGF"/>
</dbReference>
<feature type="disulfide bond" evidence="6">
    <location>
        <begin position="524"/>
        <end position="533"/>
    </location>
</feature>
<dbReference type="InterPro" id="IPR001007">
    <property type="entry name" value="VWF_dom"/>
</dbReference>
<dbReference type="PROSITE" id="PS00022">
    <property type="entry name" value="EGF_1"/>
    <property type="match status" value="11"/>
</dbReference>
<dbReference type="Proteomes" id="UP001153148">
    <property type="component" value="Unassembled WGS sequence"/>
</dbReference>
<dbReference type="EMBL" id="CAJPIN010000292">
    <property type="protein sequence ID" value="CAG2053318.1"/>
    <property type="molecule type" value="Genomic_DNA"/>
</dbReference>
<accession>A0ABN7NBX4</accession>
<feature type="domain" description="EGF-like" evidence="9">
    <location>
        <begin position="537"/>
        <end position="573"/>
    </location>
</feature>
<dbReference type="SUPFAM" id="SSF57184">
    <property type="entry name" value="Growth factor receptor domain"/>
    <property type="match status" value="1"/>
</dbReference>
<dbReference type="InterPro" id="IPR026219">
    <property type="entry name" value="Jagged/Serrate"/>
</dbReference>
<feature type="domain" description="EGF-like" evidence="9">
    <location>
        <begin position="460"/>
        <end position="496"/>
    </location>
</feature>
<feature type="disulfide bond" evidence="6">
    <location>
        <begin position="355"/>
        <end position="364"/>
    </location>
</feature>
<evidence type="ECO:0000256" key="4">
    <source>
        <dbReference type="ARBA" id="ARBA00023157"/>
    </source>
</evidence>
<sequence length="1265" mass="137821">MVSLRCNITASGLINTAEYDVDECSSVPCQNGGTCVDLVDGFRCECTPEWEGSACQFDADECQDSPCINCVLPCNVSIVSTDADECQDSPCINAYSCQNLVGDYKCKCQKGWAGKNCDHNINDCVGQCLHGGTCIDLVNNYHCACQAGYTDKNISSESLFSYPCHNTPHKISLRRDIGRGTHLHLKLVIMAEEILLPSLKENHVPNRTQIVIVYLPQSPLGTRRAVRVSDRRLADLARPTLGECSDRVNGYRCICAVGYIGEQCEVKNDHCINNPCKNEAHCFNTQGDYYCLCSEEWQGKNCSTKRQQCLHPPCEVIDSCTVSAPSGSAIMVPSGICGDHGMCVGLPGGGFRCSCEAGYTGQYCHENINDCKVNPCQNGGTCVDKVSSFQCICKEGWEGEICATNFKKDLFRGSGGRLENHFGKTTLSTPNRDSNLDLPIIVSLVYCESSTLGHVATELDKDECIPNPCRNNGSCLDGIADFVCSCRDGWKGKTCNLKDSHCDRSTCRNGGTCQDLGDTYVCLCLPDWEGTTCHIAKSHACKSNPCQNGATCVNTGDFYSCICKEGFEGQHCQHDINDCNPLPCFNGGKCIDGVNWFLCECAPGFTGPDCRININECASNPCGYGSTCVDDIGQFQCLCPKGRIGVRCEGVEVMAYSPGTCFWNTQYYSNNASWQYECNMCSCEDSVVKCTKVWCGLGNCLGQDSIICQPNQVCVPSPREACLSPPCVPWGECRDLQSGKRVGPPQLPSLPSCWPNQASLSLSCVRLSLYVDRNKLPPGVSIEGLCDQLRILLALHQASLESDHQLVLLCDLKQGYNDTIEATLSSLSQSTGLQENTAVTDGIKVLGEAISRKQTNFPVFTSSVVEVKVETAIATSREEKKKEDNGYFIALICIILVLVLGAVVGSLYYWHNVWRRRIMLGSGAHLGGSRATNCDDEKSNNLQNEENLRRYVANPLKEESVPSLVSAKSSTSVESISDCQPHRVSVVRPLSTDASSSTSTAEMLEVIPDPDVVPVKPLATDLSRQSSPRRNSQILLFKAQSPDVRKNTAAFDDIGPHKDFAKRVINLKVLPSVQRTFQPPCPSNTGRAASPTTDKETEDLSGRSRSGASTYRLNYMTRVVGLSILGPICGACIHMCIDSSSRPRLSNAGELRSPVHCFGKQPARAVKQAKLCYRLVEHRGSYASYFQRGGVAVSNDVYRSTTVQHNKNPTCDLDCSSAFHSSSQPTNCQSEHVRPVTLTAAANSTHPPSQQTASLTEKLWSLLPL</sequence>
<keyword evidence="8" id="KW-1133">Transmembrane helix</keyword>
<keyword evidence="5" id="KW-0325">Glycoprotein</keyword>
<evidence type="ECO:0000256" key="8">
    <source>
        <dbReference type="SAM" id="Phobius"/>
    </source>
</evidence>
<reference evidence="10" key="1">
    <citation type="submission" date="2021-03" db="EMBL/GenBank/DDBJ databases">
        <authorList>
            <person name="Tran Van P."/>
        </authorList>
    </citation>
    <scope>NUCLEOTIDE SEQUENCE</scope>
</reference>
<dbReference type="SUPFAM" id="SSF57196">
    <property type="entry name" value="EGF/Laminin"/>
    <property type="match status" value="7"/>
</dbReference>
<dbReference type="InterPro" id="IPR018097">
    <property type="entry name" value="EGF_Ca-bd_CS"/>
</dbReference>
<dbReference type="PROSITE" id="PS50026">
    <property type="entry name" value="EGF_3"/>
    <property type="match status" value="12"/>
</dbReference>
<feature type="compositionally biased region" description="Polar residues" evidence="7">
    <location>
        <begin position="1076"/>
        <end position="1092"/>
    </location>
</feature>
<feature type="disulfide bond" evidence="6">
    <location>
        <begin position="46"/>
        <end position="55"/>
    </location>
</feature>
<dbReference type="PANTHER" id="PTHR12916:SF4">
    <property type="entry name" value="UNINFLATABLE, ISOFORM C"/>
    <property type="match status" value="1"/>
</dbReference>
<organism evidence="10 11">
    <name type="scientific">Timema podura</name>
    <name type="common">Walking stick</name>
    <dbReference type="NCBI Taxonomy" id="61482"/>
    <lineage>
        <taxon>Eukaryota</taxon>
        <taxon>Metazoa</taxon>
        <taxon>Ecdysozoa</taxon>
        <taxon>Arthropoda</taxon>
        <taxon>Hexapoda</taxon>
        <taxon>Insecta</taxon>
        <taxon>Pterygota</taxon>
        <taxon>Neoptera</taxon>
        <taxon>Polyneoptera</taxon>
        <taxon>Phasmatodea</taxon>
        <taxon>Timematodea</taxon>
        <taxon>Timematoidea</taxon>
        <taxon>Timematidae</taxon>
        <taxon>Timema</taxon>
    </lineage>
</organism>
<feature type="compositionally biased region" description="Basic and acidic residues" evidence="7">
    <location>
        <begin position="1093"/>
        <end position="1102"/>
    </location>
</feature>
<dbReference type="SMART" id="SM00179">
    <property type="entry name" value="EGF_CA"/>
    <property type="match status" value="12"/>
</dbReference>
<keyword evidence="8" id="KW-0472">Membrane</keyword>
<evidence type="ECO:0000256" key="5">
    <source>
        <dbReference type="ARBA" id="ARBA00023180"/>
    </source>
</evidence>
<feature type="disulfide bond" evidence="6">
    <location>
        <begin position="486"/>
        <end position="495"/>
    </location>
</feature>
<feature type="domain" description="EGF-like" evidence="9">
    <location>
        <begin position="82"/>
        <end position="118"/>
    </location>
</feature>
<feature type="disulfide bond" evidence="6">
    <location>
        <begin position="124"/>
        <end position="134"/>
    </location>
</feature>
<feature type="domain" description="EGF-like" evidence="9">
    <location>
        <begin position="328"/>
        <end position="365"/>
    </location>
</feature>
<dbReference type="InterPro" id="IPR056986">
    <property type="entry name" value="JAG1_1/2_dom"/>
</dbReference>
<dbReference type="PANTHER" id="PTHR12916">
    <property type="entry name" value="CYTOCHROME C OXIDASE POLYPEPTIDE VIC-2"/>
    <property type="match status" value="1"/>
</dbReference>
<feature type="domain" description="EGF-like" evidence="9">
    <location>
        <begin position="20"/>
        <end position="56"/>
    </location>
</feature>
<keyword evidence="3" id="KW-0677">Repeat</keyword>
<feature type="disulfide bond" evidence="6">
    <location>
        <begin position="393"/>
        <end position="402"/>
    </location>
</feature>
<feature type="domain" description="EGF-like" evidence="9">
    <location>
        <begin position="120"/>
        <end position="155"/>
    </location>
</feature>
<evidence type="ECO:0000259" key="9">
    <source>
        <dbReference type="PROSITE" id="PS50026"/>
    </source>
</evidence>
<protein>
    <recommendedName>
        <fullName evidence="9">EGF-like domain-containing protein</fullName>
    </recommendedName>
</protein>
<evidence type="ECO:0000313" key="10">
    <source>
        <dbReference type="EMBL" id="CAG2053318.1"/>
    </source>
</evidence>